<dbReference type="Proteomes" id="UP000199663">
    <property type="component" value="Unassembled WGS sequence"/>
</dbReference>
<gene>
    <name evidence="2" type="ORF">SAMN05444412_101437</name>
</gene>
<evidence type="ECO:0000259" key="1">
    <source>
        <dbReference type="Pfam" id="PF01979"/>
    </source>
</evidence>
<dbReference type="Gene3D" id="3.40.50.10910">
    <property type="entry name" value="Amidohydrolase"/>
    <property type="match status" value="1"/>
</dbReference>
<dbReference type="InterPro" id="IPR051781">
    <property type="entry name" value="Metallo-dep_Hydrolase"/>
</dbReference>
<dbReference type="InterPro" id="IPR011059">
    <property type="entry name" value="Metal-dep_hydrolase_composite"/>
</dbReference>
<dbReference type="InterPro" id="IPR032466">
    <property type="entry name" value="Metal_Hydrolase"/>
</dbReference>
<dbReference type="EMBL" id="FNQC01000001">
    <property type="protein sequence ID" value="SDY53002.1"/>
    <property type="molecule type" value="Genomic_DNA"/>
</dbReference>
<dbReference type="PANTHER" id="PTHR43135:SF3">
    <property type="entry name" value="ALPHA-D-RIBOSE 1-METHYLPHOSPHONATE 5-TRIPHOSPHATE DIPHOSPHATASE"/>
    <property type="match status" value="1"/>
</dbReference>
<name>A0A1H3KLG7_9BACT</name>
<dbReference type="PANTHER" id="PTHR43135">
    <property type="entry name" value="ALPHA-D-RIBOSE 1-METHYLPHOSPHONATE 5-TRIPHOSPHATE DIPHOSPHATASE"/>
    <property type="match status" value="1"/>
</dbReference>
<dbReference type="Gene3D" id="3.30.110.90">
    <property type="entry name" value="Amidohydrolase"/>
    <property type="match status" value="1"/>
</dbReference>
<feature type="domain" description="Amidohydrolase-related" evidence="1">
    <location>
        <begin position="408"/>
        <end position="505"/>
    </location>
</feature>
<dbReference type="Pfam" id="PF01979">
    <property type="entry name" value="Amidohydro_1"/>
    <property type="match status" value="1"/>
</dbReference>
<evidence type="ECO:0000313" key="2">
    <source>
        <dbReference type="EMBL" id="SDY53002.1"/>
    </source>
</evidence>
<keyword evidence="3" id="KW-1185">Reference proteome</keyword>
<comment type="caution">
    <text evidence="2">The sequence shown here is derived from an EMBL/GenBank/DDBJ whole genome shotgun (WGS) entry which is preliminary data.</text>
</comment>
<protein>
    <submittedName>
        <fullName evidence="2">Amidohydrolase family protein</fullName>
    </submittedName>
</protein>
<evidence type="ECO:0000313" key="3">
    <source>
        <dbReference type="Proteomes" id="UP000199663"/>
    </source>
</evidence>
<dbReference type="SUPFAM" id="SSF51556">
    <property type="entry name" value="Metallo-dependent hydrolases"/>
    <property type="match status" value="1"/>
</dbReference>
<accession>A0A1H3KLG7</accession>
<dbReference type="Gene3D" id="1.20.58.520">
    <property type="entry name" value="Amidohydrolase"/>
    <property type="match status" value="1"/>
</dbReference>
<organism evidence="2 3">
    <name type="scientific">Rhodonellum ikkaensis</name>
    <dbReference type="NCBI Taxonomy" id="336829"/>
    <lineage>
        <taxon>Bacteria</taxon>
        <taxon>Pseudomonadati</taxon>
        <taxon>Bacteroidota</taxon>
        <taxon>Cytophagia</taxon>
        <taxon>Cytophagales</taxon>
        <taxon>Cytophagaceae</taxon>
        <taxon>Rhodonellum</taxon>
    </lineage>
</organism>
<dbReference type="Gene3D" id="2.30.40.10">
    <property type="entry name" value="Urease, subunit C, domain 1"/>
    <property type="match status" value="2"/>
</dbReference>
<dbReference type="InterPro" id="IPR006680">
    <property type="entry name" value="Amidohydro-rel"/>
</dbReference>
<sequence length="554" mass="63044">MLFIGRFGFFYWHKKDYFSMSNHKTMKKSILLLLFTIFLFPESNFAQVMPSPDRKEGDGPYDRLIIRGVNLINGTGSPTIGPVDIVVEKNRIVEISVVGYPGLPIKEGGRPKAGTNDKVMDLEGHYLLPGLIDMHGHIGGAGQGTPAEYVFKLWMAHGITTVRDPSAGNGLNWVLDHKKKSAANTITAPRLLAYTSFGQGATKPITNATEAKAWVNENAKKGADGIKFFGAKPEVMQAAMEENKRIGLRSAMHHAQMDVARWNVLHSARAGLTTMEHWYGLPEALFEDRTIQDYRLDYNYQNEQHRFAEAGKLWKQAAAPYSDHWNKVMQELLDLDFTIDPTFNIYEANRDLMRARRAEWHEEYTLPSLWRFYKPSRESHGSYWFDWTTEEEIQWKENYRLWMTFVNEYKNRGGRVTAGSDSGFIYQLYGFAFIRELELLREAGFHPLEVIRAATLHASEALGMDNEIGSVEVGKLADFVILEENPLQNIKVLYGTGAIRIGPDNEPIRVGGVKYTVKDGIVYDAKQMLEDARKIVQEHKARENSRITQPGLDW</sequence>
<proteinExistence type="predicted"/>
<dbReference type="Gene3D" id="3.20.20.140">
    <property type="entry name" value="Metal-dependent hydrolases"/>
    <property type="match status" value="1"/>
</dbReference>
<reference evidence="2 3" key="1">
    <citation type="submission" date="2016-10" db="EMBL/GenBank/DDBJ databases">
        <authorList>
            <person name="Varghese N."/>
            <person name="Submissions S."/>
        </authorList>
    </citation>
    <scope>NUCLEOTIDE SEQUENCE [LARGE SCALE GENOMIC DNA]</scope>
    <source>
        <strain evidence="2 3">DSM 17997</strain>
    </source>
</reference>
<dbReference type="SUPFAM" id="SSF51338">
    <property type="entry name" value="Composite domain of metallo-dependent hydrolases"/>
    <property type="match status" value="1"/>
</dbReference>